<proteinExistence type="predicted"/>
<feature type="transmembrane region" description="Helical" evidence="1">
    <location>
        <begin position="6"/>
        <end position="28"/>
    </location>
</feature>
<name>A0ABR7M6H0_9BACT</name>
<sequence length="92" mass="10187">MMYANINIAVLLWTLLAFAIGAVGGFAMRSHQLLKSRKRILELETEMVENHAEILRLHKIQSGRKEQSEKVPVISLTLGESSSAQVKAKAKG</sequence>
<reference evidence="2 3" key="1">
    <citation type="submission" date="2016-07" db="EMBL/GenBank/DDBJ databases">
        <title>Genome analysis of Flavihumibacter stibioxidans YS-17.</title>
        <authorList>
            <person name="Shi K."/>
            <person name="Han Y."/>
            <person name="Wang G."/>
        </authorList>
    </citation>
    <scope>NUCLEOTIDE SEQUENCE [LARGE SCALE GENOMIC DNA]</scope>
    <source>
        <strain evidence="2 3">YS-17</strain>
    </source>
</reference>
<organism evidence="2 3">
    <name type="scientific">Flavihumibacter stibioxidans</name>
    <dbReference type="NCBI Taxonomy" id="1834163"/>
    <lineage>
        <taxon>Bacteria</taxon>
        <taxon>Pseudomonadati</taxon>
        <taxon>Bacteroidota</taxon>
        <taxon>Chitinophagia</taxon>
        <taxon>Chitinophagales</taxon>
        <taxon>Chitinophagaceae</taxon>
        <taxon>Flavihumibacter</taxon>
    </lineage>
</organism>
<dbReference type="EMBL" id="MBUA01000001">
    <property type="protein sequence ID" value="MBC6490617.1"/>
    <property type="molecule type" value="Genomic_DNA"/>
</dbReference>
<evidence type="ECO:0000313" key="3">
    <source>
        <dbReference type="Proteomes" id="UP000765802"/>
    </source>
</evidence>
<keyword evidence="1" id="KW-0472">Membrane</keyword>
<dbReference type="Proteomes" id="UP000765802">
    <property type="component" value="Unassembled WGS sequence"/>
</dbReference>
<keyword evidence="1" id="KW-1133">Transmembrane helix</keyword>
<evidence type="ECO:0008006" key="4">
    <source>
        <dbReference type="Google" id="ProtNLM"/>
    </source>
</evidence>
<dbReference type="RefSeq" id="WP_187255906.1">
    <property type="nucleotide sequence ID" value="NZ_JBHULF010000006.1"/>
</dbReference>
<evidence type="ECO:0000256" key="1">
    <source>
        <dbReference type="SAM" id="Phobius"/>
    </source>
</evidence>
<gene>
    <name evidence="2" type="ORF">BC349_06545</name>
</gene>
<keyword evidence="1" id="KW-0812">Transmembrane</keyword>
<keyword evidence="3" id="KW-1185">Reference proteome</keyword>
<protein>
    <recommendedName>
        <fullName evidence="4">Lipopolysaccharide assembly protein A domain-containing protein</fullName>
    </recommendedName>
</protein>
<comment type="caution">
    <text evidence="2">The sequence shown here is derived from an EMBL/GenBank/DDBJ whole genome shotgun (WGS) entry which is preliminary data.</text>
</comment>
<accession>A0ABR7M6H0</accession>
<evidence type="ECO:0000313" key="2">
    <source>
        <dbReference type="EMBL" id="MBC6490617.1"/>
    </source>
</evidence>